<dbReference type="SUPFAM" id="SSF53850">
    <property type="entry name" value="Periplasmic binding protein-like II"/>
    <property type="match status" value="1"/>
</dbReference>
<evidence type="ECO:0000256" key="4">
    <source>
        <dbReference type="ARBA" id="ARBA00023163"/>
    </source>
</evidence>
<comment type="similarity">
    <text evidence="1">Belongs to the LysR transcriptional regulatory family.</text>
</comment>
<reference evidence="6 7" key="1">
    <citation type="submission" date="2018-04" db="EMBL/GenBank/DDBJ databases">
        <title>The genome sequence of Caulobacter sp. 736.</title>
        <authorList>
            <person name="Gao J."/>
            <person name="Sun J."/>
        </authorList>
    </citation>
    <scope>NUCLEOTIDE SEQUENCE [LARGE SCALE GENOMIC DNA]</scope>
    <source>
        <strain evidence="6 7">736</strain>
    </source>
</reference>
<evidence type="ECO:0000256" key="2">
    <source>
        <dbReference type="ARBA" id="ARBA00023015"/>
    </source>
</evidence>
<dbReference type="AlphaFoldDB" id="A0A2T9K0V7"/>
<dbReference type="InterPro" id="IPR036390">
    <property type="entry name" value="WH_DNA-bd_sf"/>
</dbReference>
<evidence type="ECO:0000259" key="5">
    <source>
        <dbReference type="PROSITE" id="PS50931"/>
    </source>
</evidence>
<dbReference type="Pfam" id="PF00126">
    <property type="entry name" value="HTH_1"/>
    <property type="match status" value="1"/>
</dbReference>
<dbReference type="InterPro" id="IPR036388">
    <property type="entry name" value="WH-like_DNA-bd_sf"/>
</dbReference>
<proteinExistence type="inferred from homology"/>
<dbReference type="SUPFAM" id="SSF46785">
    <property type="entry name" value="Winged helix' DNA-binding domain"/>
    <property type="match status" value="1"/>
</dbReference>
<dbReference type="Pfam" id="PF03466">
    <property type="entry name" value="LysR_substrate"/>
    <property type="match status" value="1"/>
</dbReference>
<name>A0A2T9K0V7_9CAUL</name>
<accession>A0A2T9K0V7</accession>
<dbReference type="PANTHER" id="PTHR30537">
    <property type="entry name" value="HTH-TYPE TRANSCRIPTIONAL REGULATOR"/>
    <property type="match status" value="1"/>
</dbReference>
<feature type="domain" description="HTH lysR-type" evidence="5">
    <location>
        <begin position="14"/>
        <end position="70"/>
    </location>
</feature>
<dbReference type="InterPro" id="IPR005119">
    <property type="entry name" value="LysR_subst-bd"/>
</dbReference>
<dbReference type="PANTHER" id="PTHR30537:SF1">
    <property type="entry name" value="HTH-TYPE TRANSCRIPTIONAL REGULATOR PGRR"/>
    <property type="match status" value="1"/>
</dbReference>
<dbReference type="PROSITE" id="PS50931">
    <property type="entry name" value="HTH_LYSR"/>
    <property type="match status" value="1"/>
</dbReference>
<comment type="caution">
    <text evidence="6">The sequence shown here is derived from an EMBL/GenBank/DDBJ whole genome shotgun (WGS) entry which is preliminary data.</text>
</comment>
<evidence type="ECO:0000313" key="6">
    <source>
        <dbReference type="EMBL" id="PVM89599.1"/>
    </source>
</evidence>
<dbReference type="InterPro" id="IPR000847">
    <property type="entry name" value="LysR_HTH_N"/>
</dbReference>
<evidence type="ECO:0000256" key="3">
    <source>
        <dbReference type="ARBA" id="ARBA00023125"/>
    </source>
</evidence>
<dbReference type="Gene3D" id="3.40.190.290">
    <property type="match status" value="1"/>
</dbReference>
<evidence type="ECO:0000256" key="1">
    <source>
        <dbReference type="ARBA" id="ARBA00009437"/>
    </source>
</evidence>
<protein>
    <submittedName>
        <fullName evidence="6">LysR family transcriptional regulator</fullName>
    </submittedName>
</protein>
<sequence length="310" mass="33913">MSFTLADPMLSGGDFAHLRAFVAVGQALSFTRAAEALGVTPSALSQVVRTFEDRIGVRLLNRTTRSVSLTEAGENLLRRVAPAVAELSQAVGQARLYQERPSGTVRVHTFRSAAELYIQPILPAFRRAYPSVVLDVTVDDEVVDTVAAGYDAAIRLGEVIERDMVAVPLEPPVRQIPVAAPSYIAERGTPVHPRDLLGHDCIRWRWPGRAQPYRWEFYEDGAWLEVEVAGPLIVNSKDMALQAAIDGVGVAFSVERTARQAIADGRLVAMLEAWCEPFPGHHLCFPQQRQMSPGLRAFIDTVREGASAAC</sequence>
<dbReference type="GO" id="GO:0003700">
    <property type="term" value="F:DNA-binding transcription factor activity"/>
    <property type="evidence" value="ECO:0007669"/>
    <property type="project" value="InterPro"/>
</dbReference>
<dbReference type="InterPro" id="IPR058163">
    <property type="entry name" value="LysR-type_TF_proteobact-type"/>
</dbReference>
<dbReference type="GO" id="GO:0043565">
    <property type="term" value="F:sequence-specific DNA binding"/>
    <property type="evidence" value="ECO:0007669"/>
    <property type="project" value="TreeGrafter"/>
</dbReference>
<dbReference type="RefSeq" id="WP_116563678.1">
    <property type="nucleotide sequence ID" value="NZ_QDKP01000003.1"/>
</dbReference>
<dbReference type="FunFam" id="1.10.10.10:FF:000001">
    <property type="entry name" value="LysR family transcriptional regulator"/>
    <property type="match status" value="1"/>
</dbReference>
<keyword evidence="7" id="KW-1185">Reference proteome</keyword>
<dbReference type="GO" id="GO:0006351">
    <property type="term" value="P:DNA-templated transcription"/>
    <property type="evidence" value="ECO:0007669"/>
    <property type="project" value="TreeGrafter"/>
</dbReference>
<dbReference type="Gene3D" id="1.10.10.10">
    <property type="entry name" value="Winged helix-like DNA-binding domain superfamily/Winged helix DNA-binding domain"/>
    <property type="match status" value="1"/>
</dbReference>
<keyword evidence="4" id="KW-0804">Transcription</keyword>
<dbReference type="Proteomes" id="UP000244913">
    <property type="component" value="Unassembled WGS sequence"/>
</dbReference>
<keyword evidence="2" id="KW-0805">Transcription regulation</keyword>
<dbReference type="EMBL" id="QDKP01000003">
    <property type="protein sequence ID" value="PVM89599.1"/>
    <property type="molecule type" value="Genomic_DNA"/>
</dbReference>
<evidence type="ECO:0000313" key="7">
    <source>
        <dbReference type="Proteomes" id="UP000244913"/>
    </source>
</evidence>
<keyword evidence="3" id="KW-0238">DNA-binding</keyword>
<gene>
    <name evidence="6" type="ORF">DDF65_00345</name>
</gene>
<organism evidence="6 7">
    <name type="scientific">Caulobacter radicis</name>
    <dbReference type="NCBI Taxonomy" id="2172650"/>
    <lineage>
        <taxon>Bacteria</taxon>
        <taxon>Pseudomonadati</taxon>
        <taxon>Pseudomonadota</taxon>
        <taxon>Alphaproteobacteria</taxon>
        <taxon>Caulobacterales</taxon>
        <taxon>Caulobacteraceae</taxon>
        <taxon>Caulobacter</taxon>
    </lineage>
</organism>